<organism evidence="1 2">
    <name type="scientific">Neisseria dumasiana</name>
    <dbReference type="NCBI Taxonomy" id="1931275"/>
    <lineage>
        <taxon>Bacteria</taxon>
        <taxon>Pseudomonadati</taxon>
        <taxon>Pseudomonadota</taxon>
        <taxon>Betaproteobacteria</taxon>
        <taxon>Neisseriales</taxon>
        <taxon>Neisseriaceae</taxon>
        <taxon>Neisseria</taxon>
    </lineage>
</organism>
<accession>A0ABX3WK67</accession>
<evidence type="ECO:0000313" key="1">
    <source>
        <dbReference type="EMBL" id="OSI33154.1"/>
    </source>
</evidence>
<reference evidence="1 2" key="1">
    <citation type="submission" date="2017-01" db="EMBL/GenBank/DDBJ databases">
        <authorList>
            <person name="Wolfgang W.J."/>
            <person name="Cole J."/>
            <person name="Wroblewski D."/>
            <person name="Mcginnis J."/>
            <person name="Musser K.A."/>
        </authorList>
    </citation>
    <scope>NUCLEOTIDE SEQUENCE [LARGE SCALE GENOMIC DNA]</scope>
    <source>
        <strain evidence="1 2">93087</strain>
    </source>
</reference>
<dbReference type="EMBL" id="MTAC01000023">
    <property type="protein sequence ID" value="OSI33154.1"/>
    <property type="molecule type" value="Genomic_DNA"/>
</dbReference>
<protein>
    <submittedName>
        <fullName evidence="1">Uncharacterized protein</fullName>
    </submittedName>
</protein>
<gene>
    <name evidence="1" type="ORF">BV913_09110</name>
</gene>
<keyword evidence="2" id="KW-1185">Reference proteome</keyword>
<dbReference type="Proteomes" id="UP000193346">
    <property type="component" value="Unassembled WGS sequence"/>
</dbReference>
<proteinExistence type="predicted"/>
<sequence>MKEFIYEKIIDEGQAKKIIRRLIYTFFKGNIYKKKIMMEGKLQDKTFFSFKRPFSSDDGKLSSPDELHKIFPQDELYVLRHYRYKDNNEPLFLELSSKIQLDLEDVDSINFYEYSYIFDKQFSYCFFVTDSTTSKDGKSIAILKKYEPI</sequence>
<dbReference type="RefSeq" id="WP_085418694.1">
    <property type="nucleotide sequence ID" value="NZ_CP091509.1"/>
</dbReference>
<comment type="caution">
    <text evidence="1">The sequence shown here is derived from an EMBL/GenBank/DDBJ whole genome shotgun (WGS) entry which is preliminary data.</text>
</comment>
<evidence type="ECO:0000313" key="2">
    <source>
        <dbReference type="Proteomes" id="UP000193346"/>
    </source>
</evidence>
<name>A0ABX3WK67_9NEIS</name>